<evidence type="ECO:0000313" key="2">
    <source>
        <dbReference type="EMBL" id="QMV44009.1"/>
    </source>
</evidence>
<dbReference type="GO" id="GO:0003676">
    <property type="term" value="F:nucleic acid binding"/>
    <property type="evidence" value="ECO:0007669"/>
    <property type="project" value="InterPro"/>
</dbReference>
<dbReference type="InterPro" id="IPR036397">
    <property type="entry name" value="RNaseH_sf"/>
</dbReference>
<dbReference type="KEGG" id="cchl:FPL14_24665"/>
<dbReference type="SUPFAM" id="SSF53098">
    <property type="entry name" value="Ribonuclease H-like"/>
    <property type="match status" value="1"/>
</dbReference>
<keyword evidence="3" id="KW-1185">Reference proteome</keyword>
<proteinExistence type="predicted"/>
<name>A0A7G5C475_9BACL</name>
<reference evidence="2 3" key="1">
    <citation type="submission" date="2019-07" db="EMBL/GenBank/DDBJ databases">
        <authorList>
            <person name="Kim J.K."/>
            <person name="Cheong H.-M."/>
            <person name="Choi Y."/>
            <person name="Hwang K.J."/>
            <person name="Lee S."/>
            <person name="Choi C."/>
        </authorList>
    </citation>
    <scope>NUCLEOTIDE SEQUENCE [LARGE SCALE GENOMIC DNA]</scope>
    <source>
        <strain evidence="2 3">KS 22</strain>
    </source>
</reference>
<accession>A0A7G5C475</accession>
<dbReference type="Proteomes" id="UP000515679">
    <property type="component" value="Chromosome"/>
</dbReference>
<dbReference type="PROSITE" id="PS50994">
    <property type="entry name" value="INTEGRASE"/>
    <property type="match status" value="1"/>
</dbReference>
<dbReference type="Gene3D" id="3.30.420.10">
    <property type="entry name" value="Ribonuclease H-like superfamily/Ribonuclease H"/>
    <property type="match status" value="1"/>
</dbReference>
<dbReference type="InterPro" id="IPR001584">
    <property type="entry name" value="Integrase_cat-core"/>
</dbReference>
<evidence type="ECO:0000313" key="3">
    <source>
        <dbReference type="Proteomes" id="UP000515679"/>
    </source>
</evidence>
<organism evidence="2 3">
    <name type="scientific">Cohnella cholangitidis</name>
    <dbReference type="NCBI Taxonomy" id="2598458"/>
    <lineage>
        <taxon>Bacteria</taxon>
        <taxon>Bacillati</taxon>
        <taxon>Bacillota</taxon>
        <taxon>Bacilli</taxon>
        <taxon>Bacillales</taxon>
        <taxon>Paenibacillaceae</taxon>
        <taxon>Cohnella</taxon>
    </lineage>
</organism>
<dbReference type="EMBL" id="CP041969">
    <property type="protein sequence ID" value="QMV44009.1"/>
    <property type="molecule type" value="Genomic_DNA"/>
</dbReference>
<dbReference type="GO" id="GO:0015074">
    <property type="term" value="P:DNA integration"/>
    <property type="evidence" value="ECO:0007669"/>
    <property type="project" value="InterPro"/>
</dbReference>
<gene>
    <name evidence="2" type="ORF">FPL14_24665</name>
</gene>
<dbReference type="RefSeq" id="WP_182300241.1">
    <property type="nucleotide sequence ID" value="NZ_CP041969.1"/>
</dbReference>
<feature type="domain" description="Integrase catalytic" evidence="1">
    <location>
        <begin position="240"/>
        <end position="405"/>
    </location>
</feature>
<evidence type="ECO:0000259" key="1">
    <source>
        <dbReference type="PROSITE" id="PS50994"/>
    </source>
</evidence>
<protein>
    <recommendedName>
        <fullName evidence="1">Integrase catalytic domain-containing protein</fullName>
    </recommendedName>
</protein>
<sequence>MSRNFFNYGTKFMMDGKEHIVLNKEQQNVVVELIEYKQKRSYSLNELLIAFDEERLVFKDPKNRFPTVRSTFSKVESELLKMKLVVLDPVINGYFNTINLDTYLRELEVEKGIKVSRASFYNWKKTWEQYGDARFLLKDKSGPRKRWTEKEILDSLQRIMDENLYNGPDMPYLWIYREYKKSIKAVNEMRDVKDKIIIRSFQTIWRIIKEKRDFYKQQKAREGHVAAKLQRDGSKSVDEKPTRPLERAEIDWTPTDLFLVDPHTLKRKSAWLIYAIDVFTGNPLGFYITFEYPDSFAVKQCLLHCFLPKVYLKRLYPDVANEWTAYGIPTEVVIDNAKINDSYELERVFQFFGITPIYPEVAAGHKKGTVERGQKTFNDIVHTLKGTTSQTYLRRSITTLMVRRV</sequence>
<dbReference type="InterPro" id="IPR012337">
    <property type="entry name" value="RNaseH-like_sf"/>
</dbReference>
<dbReference type="AlphaFoldDB" id="A0A7G5C475"/>